<keyword evidence="1" id="KW-0732">Signal</keyword>
<feature type="chain" id="PRO_5002545502" description="Plastocyanin-like domain-containing protein" evidence="1">
    <location>
        <begin position="18"/>
        <end position="236"/>
    </location>
</feature>
<dbReference type="OrthoDB" id="4497387at2759"/>
<protein>
    <recommendedName>
        <fullName evidence="4">Plastocyanin-like domain-containing protein</fullName>
    </recommendedName>
</protein>
<name>A0A0G2IAS6_9EURO</name>
<dbReference type="VEuPathDB" id="FungiDB:EMCG_06953"/>
<sequence>MLLILLLFIVHISIVQVEPAADQSVTHRVRVGSPDGHLFEPNQLNANVGDKVIFEFKGDYTLTGSSLERPCIPLAGASGFTGRTGLTLLITVYSSQPQWFFCWHIDSISHCHAGMVFALNPGDEMDEFLARTSSDTSSATCPCTTTVISTTRVFYPGSTGGPRMANATCVPWATGGPAPTGMGAGAPTGTTGMTRTGTPMSPTSVTFIPFTGKAGSSQPEEVLSLLLTALLGVALS</sequence>
<gene>
    <name evidence="2" type="ORF">EMCG_06953</name>
</gene>
<dbReference type="PANTHER" id="PTHR34883:SF16">
    <property type="entry name" value="RICH PROTEIN, PUTATIVE-RELATED"/>
    <property type="match status" value="1"/>
</dbReference>
<dbReference type="PANTHER" id="PTHR34883">
    <property type="entry name" value="SERINE-RICH PROTEIN, PUTATIVE-RELATED-RELATED"/>
    <property type="match status" value="1"/>
</dbReference>
<feature type="signal peptide" evidence="1">
    <location>
        <begin position="1"/>
        <end position="17"/>
    </location>
</feature>
<comment type="caution">
    <text evidence="2">The sequence shown here is derived from an EMBL/GenBank/DDBJ whole genome shotgun (WGS) entry which is preliminary data.</text>
</comment>
<dbReference type="InterPro" id="IPR052953">
    <property type="entry name" value="Ser-rich/MCO-related"/>
</dbReference>
<dbReference type="EMBL" id="LCZI01000267">
    <property type="protein sequence ID" value="KKZ67375.1"/>
    <property type="molecule type" value="Genomic_DNA"/>
</dbReference>
<accession>A0A0G2IAS6</accession>
<reference evidence="3" key="1">
    <citation type="journal article" date="2015" name="PLoS Genet.">
        <title>The dynamic genome and transcriptome of the human fungal pathogen Blastomyces and close relative Emmonsia.</title>
        <authorList>
            <person name="Munoz J.F."/>
            <person name="Gauthier G.M."/>
            <person name="Desjardins C.A."/>
            <person name="Gallo J.E."/>
            <person name="Holder J."/>
            <person name="Sullivan T.D."/>
            <person name="Marty A.J."/>
            <person name="Carmen J.C."/>
            <person name="Chen Z."/>
            <person name="Ding L."/>
            <person name="Gujja S."/>
            <person name="Magrini V."/>
            <person name="Misas E."/>
            <person name="Mitreva M."/>
            <person name="Priest M."/>
            <person name="Saif S."/>
            <person name="Whiston E.A."/>
            <person name="Young S."/>
            <person name="Zeng Q."/>
            <person name="Goldman W.E."/>
            <person name="Mardis E.R."/>
            <person name="Taylor J.W."/>
            <person name="McEwen J.G."/>
            <person name="Clay O.K."/>
            <person name="Klein B.S."/>
            <person name="Cuomo C.A."/>
        </authorList>
    </citation>
    <scope>NUCLEOTIDE SEQUENCE [LARGE SCALE GENOMIC DNA]</scope>
    <source>
        <strain evidence="3">UAMH 3008</strain>
    </source>
</reference>
<dbReference type="SUPFAM" id="SSF49503">
    <property type="entry name" value="Cupredoxins"/>
    <property type="match status" value="1"/>
</dbReference>
<dbReference type="Gene3D" id="2.60.40.420">
    <property type="entry name" value="Cupredoxins - blue copper proteins"/>
    <property type="match status" value="1"/>
</dbReference>
<evidence type="ECO:0000313" key="2">
    <source>
        <dbReference type="EMBL" id="KKZ67375.1"/>
    </source>
</evidence>
<evidence type="ECO:0008006" key="4">
    <source>
        <dbReference type="Google" id="ProtNLM"/>
    </source>
</evidence>
<organism evidence="2 3">
    <name type="scientific">[Emmonsia] crescens</name>
    <dbReference type="NCBI Taxonomy" id="73230"/>
    <lineage>
        <taxon>Eukaryota</taxon>
        <taxon>Fungi</taxon>
        <taxon>Dikarya</taxon>
        <taxon>Ascomycota</taxon>
        <taxon>Pezizomycotina</taxon>
        <taxon>Eurotiomycetes</taxon>
        <taxon>Eurotiomycetidae</taxon>
        <taxon>Onygenales</taxon>
        <taxon>Ajellomycetaceae</taxon>
        <taxon>Emergomyces</taxon>
    </lineage>
</organism>
<evidence type="ECO:0000313" key="3">
    <source>
        <dbReference type="Proteomes" id="UP000034164"/>
    </source>
</evidence>
<dbReference type="InterPro" id="IPR008972">
    <property type="entry name" value="Cupredoxin"/>
</dbReference>
<evidence type="ECO:0000256" key="1">
    <source>
        <dbReference type="SAM" id="SignalP"/>
    </source>
</evidence>
<dbReference type="Proteomes" id="UP000034164">
    <property type="component" value="Unassembled WGS sequence"/>
</dbReference>
<dbReference type="AlphaFoldDB" id="A0A0G2IAS6"/>
<proteinExistence type="predicted"/>